<evidence type="ECO:0000313" key="3">
    <source>
        <dbReference type="WBParaSite" id="TCLT_0000957201-mRNA-1"/>
    </source>
</evidence>
<protein>
    <submittedName>
        <fullName evidence="3">Transposase</fullName>
    </submittedName>
</protein>
<dbReference type="WBParaSite" id="TCLT_0000957201-mRNA-1">
    <property type="protein sequence ID" value="TCLT_0000957201-mRNA-1"/>
    <property type="gene ID" value="TCLT_0000957201"/>
</dbReference>
<accession>A0A0N5D8X5</accession>
<organism evidence="3">
    <name type="scientific">Thelazia callipaeda</name>
    <name type="common">Oriental eyeworm</name>
    <name type="synonym">Parasitic nematode</name>
    <dbReference type="NCBI Taxonomy" id="103827"/>
    <lineage>
        <taxon>Eukaryota</taxon>
        <taxon>Metazoa</taxon>
        <taxon>Ecdysozoa</taxon>
        <taxon>Nematoda</taxon>
        <taxon>Chromadorea</taxon>
        <taxon>Rhabditida</taxon>
        <taxon>Spirurina</taxon>
        <taxon>Spiruromorpha</taxon>
        <taxon>Thelazioidea</taxon>
        <taxon>Thelaziidae</taxon>
        <taxon>Thelazia</taxon>
    </lineage>
</organism>
<dbReference type="AlphaFoldDB" id="A0A0N5D8X5"/>
<keyword evidence="2" id="KW-1185">Reference proteome</keyword>
<name>A0A0N5D8X5_THECL</name>
<reference evidence="3" key="1">
    <citation type="submission" date="2017-02" db="UniProtKB">
        <authorList>
            <consortium name="WormBaseParasite"/>
        </authorList>
    </citation>
    <scope>IDENTIFICATION</scope>
</reference>
<dbReference type="Proteomes" id="UP000276776">
    <property type="component" value="Unassembled WGS sequence"/>
</dbReference>
<proteinExistence type="predicted"/>
<evidence type="ECO:0000313" key="1">
    <source>
        <dbReference type="EMBL" id="VDN07202.1"/>
    </source>
</evidence>
<dbReference type="EMBL" id="UYYF01004826">
    <property type="protein sequence ID" value="VDN07202.1"/>
    <property type="molecule type" value="Genomic_DNA"/>
</dbReference>
<gene>
    <name evidence="1" type="ORF">TCLT_LOCUS9561</name>
</gene>
<reference evidence="1 2" key="2">
    <citation type="submission" date="2018-11" db="EMBL/GenBank/DDBJ databases">
        <authorList>
            <consortium name="Pathogen Informatics"/>
        </authorList>
    </citation>
    <scope>NUCLEOTIDE SEQUENCE [LARGE SCALE GENOMIC DNA]</scope>
</reference>
<evidence type="ECO:0000313" key="2">
    <source>
        <dbReference type="Proteomes" id="UP000276776"/>
    </source>
</evidence>
<sequence length="101" mass="11525">MGQPSLNGLKQDIMVVCRCTERCLKRHMLATQWHTTKRIILGTKAAYSLLTRNQHMNYAERVLQELKKQANSLIISIADRPCPQKRFSEASTKGAKPQETL</sequence>